<gene>
    <name evidence="2" type="ORF">BDZ83DRAFT_201158</name>
</gene>
<proteinExistence type="predicted"/>
<feature type="compositionally biased region" description="Basic and acidic residues" evidence="1">
    <location>
        <begin position="1"/>
        <end position="10"/>
    </location>
</feature>
<accession>A0AAD8XBC5</accession>
<dbReference type="GeneID" id="85385554"/>
<dbReference type="AlphaFoldDB" id="A0AAD8XBC5"/>
<evidence type="ECO:0000313" key="3">
    <source>
        <dbReference type="Proteomes" id="UP001244207"/>
    </source>
</evidence>
<feature type="compositionally biased region" description="Polar residues" evidence="1">
    <location>
        <begin position="65"/>
        <end position="82"/>
    </location>
</feature>
<keyword evidence="3" id="KW-1185">Reference proteome</keyword>
<feature type="compositionally biased region" description="Polar residues" evidence="1">
    <location>
        <begin position="12"/>
        <end position="23"/>
    </location>
</feature>
<protein>
    <submittedName>
        <fullName evidence="2">Uncharacterized protein</fullName>
    </submittedName>
</protein>
<organism evidence="2 3">
    <name type="scientific">Glomerella acutata</name>
    <name type="common">Colletotrichum acutatum</name>
    <dbReference type="NCBI Taxonomy" id="27357"/>
    <lineage>
        <taxon>Eukaryota</taxon>
        <taxon>Fungi</taxon>
        <taxon>Dikarya</taxon>
        <taxon>Ascomycota</taxon>
        <taxon>Pezizomycotina</taxon>
        <taxon>Sordariomycetes</taxon>
        <taxon>Hypocreomycetidae</taxon>
        <taxon>Glomerellales</taxon>
        <taxon>Glomerellaceae</taxon>
        <taxon>Colletotrichum</taxon>
        <taxon>Colletotrichum acutatum species complex</taxon>
    </lineage>
</organism>
<feature type="region of interest" description="Disordered" evidence="1">
    <location>
        <begin position="54"/>
        <end position="82"/>
    </location>
</feature>
<dbReference type="RefSeq" id="XP_060357730.1">
    <property type="nucleotide sequence ID" value="XM_060501655.1"/>
</dbReference>
<evidence type="ECO:0000313" key="2">
    <source>
        <dbReference type="EMBL" id="KAK1705951.1"/>
    </source>
</evidence>
<evidence type="ECO:0000256" key="1">
    <source>
        <dbReference type="SAM" id="MobiDB-lite"/>
    </source>
</evidence>
<name>A0AAD8XBC5_GLOAC</name>
<comment type="caution">
    <text evidence="2">The sequence shown here is derived from an EMBL/GenBank/DDBJ whole genome shotgun (WGS) entry which is preliminary data.</text>
</comment>
<reference evidence="2" key="1">
    <citation type="submission" date="2021-12" db="EMBL/GenBank/DDBJ databases">
        <title>Comparative genomics, transcriptomics and evolutionary studies reveal genomic signatures of adaptation to plant cell wall in hemibiotrophic fungi.</title>
        <authorList>
            <consortium name="DOE Joint Genome Institute"/>
            <person name="Baroncelli R."/>
            <person name="Diaz J.F."/>
            <person name="Benocci T."/>
            <person name="Peng M."/>
            <person name="Battaglia E."/>
            <person name="Haridas S."/>
            <person name="Andreopoulos W."/>
            <person name="Labutti K."/>
            <person name="Pangilinan J."/>
            <person name="Floch G.L."/>
            <person name="Makela M.R."/>
            <person name="Henrissat B."/>
            <person name="Grigoriev I.V."/>
            <person name="Crouch J.A."/>
            <person name="De Vries R.P."/>
            <person name="Sukno S.A."/>
            <person name="Thon M.R."/>
        </authorList>
    </citation>
    <scope>NUCLEOTIDE SEQUENCE</scope>
    <source>
        <strain evidence="2">CBS 112980</strain>
    </source>
</reference>
<dbReference type="Proteomes" id="UP001244207">
    <property type="component" value="Unassembled WGS sequence"/>
</dbReference>
<feature type="region of interest" description="Disordered" evidence="1">
    <location>
        <begin position="1"/>
        <end position="23"/>
    </location>
</feature>
<dbReference type="EMBL" id="JAHMHS010000233">
    <property type="protein sequence ID" value="KAK1705951.1"/>
    <property type="molecule type" value="Genomic_DNA"/>
</dbReference>
<sequence>MDVGRYELTRGDTGTSNPCSSGNPTFALAPISTTSPRSGPFAAISNLFTLDISSPFPPHSKNEIEQTTTSPSLQSRPSNNRV</sequence>